<protein>
    <submittedName>
        <fullName evidence="1">Uncharacterized protein</fullName>
    </submittedName>
</protein>
<dbReference type="Proteomes" id="UP001206925">
    <property type="component" value="Unassembled WGS sequence"/>
</dbReference>
<accession>A0AAD5GBK0</accession>
<reference evidence="1" key="1">
    <citation type="submission" date="2022-06" db="EMBL/GenBank/DDBJ databases">
        <title>Uncovering the hologenomic basis of an extraordinary plant invasion.</title>
        <authorList>
            <person name="Bieker V.C."/>
            <person name="Martin M.D."/>
            <person name="Gilbert T."/>
            <person name="Hodgins K."/>
            <person name="Battlay P."/>
            <person name="Petersen B."/>
            <person name="Wilson J."/>
        </authorList>
    </citation>
    <scope>NUCLEOTIDE SEQUENCE</scope>
    <source>
        <strain evidence="1">AA19_3_7</strain>
        <tissue evidence="1">Leaf</tissue>
    </source>
</reference>
<sequence length="120" mass="13698">MVISDNRHPIATHLQKEFLKRCLLGRYSLISLFTSDFMPDGFDVIVFRFWIGHERSSIGFSGGGLYYTVDQMALGFLWLKNELRTCFLDLGLDLINDYKPASRITIRDRSLLIGYGLASA</sequence>
<dbReference type="EMBL" id="JAMZMK010009394">
    <property type="protein sequence ID" value="KAI7736017.1"/>
    <property type="molecule type" value="Genomic_DNA"/>
</dbReference>
<proteinExistence type="predicted"/>
<keyword evidence="2" id="KW-1185">Reference proteome</keyword>
<name>A0AAD5GBK0_AMBAR</name>
<gene>
    <name evidence="1" type="ORF">M8C21_003669</name>
</gene>
<dbReference type="AlphaFoldDB" id="A0AAD5GBK0"/>
<organism evidence="1 2">
    <name type="scientific">Ambrosia artemisiifolia</name>
    <name type="common">Common ragweed</name>
    <dbReference type="NCBI Taxonomy" id="4212"/>
    <lineage>
        <taxon>Eukaryota</taxon>
        <taxon>Viridiplantae</taxon>
        <taxon>Streptophyta</taxon>
        <taxon>Embryophyta</taxon>
        <taxon>Tracheophyta</taxon>
        <taxon>Spermatophyta</taxon>
        <taxon>Magnoliopsida</taxon>
        <taxon>eudicotyledons</taxon>
        <taxon>Gunneridae</taxon>
        <taxon>Pentapetalae</taxon>
        <taxon>asterids</taxon>
        <taxon>campanulids</taxon>
        <taxon>Asterales</taxon>
        <taxon>Asteraceae</taxon>
        <taxon>Asteroideae</taxon>
        <taxon>Heliantheae alliance</taxon>
        <taxon>Heliantheae</taxon>
        <taxon>Ambrosia</taxon>
    </lineage>
</organism>
<evidence type="ECO:0000313" key="1">
    <source>
        <dbReference type="EMBL" id="KAI7736017.1"/>
    </source>
</evidence>
<comment type="caution">
    <text evidence="1">The sequence shown here is derived from an EMBL/GenBank/DDBJ whole genome shotgun (WGS) entry which is preliminary data.</text>
</comment>
<evidence type="ECO:0000313" key="2">
    <source>
        <dbReference type="Proteomes" id="UP001206925"/>
    </source>
</evidence>